<evidence type="ECO:0000313" key="3">
    <source>
        <dbReference type="Proteomes" id="UP000269721"/>
    </source>
</evidence>
<feature type="compositionally biased region" description="Gly residues" evidence="1">
    <location>
        <begin position="308"/>
        <end position="317"/>
    </location>
</feature>
<sequence length="532" mass="56142">PITEANSPYQSFRSLSSRLNIGDQQTRAESDLFSREAALMAFREAAAASGLMNTLDTPRVFRGLLGGGSSMSLGSAVLMEKSELARSLSPQDPNLHDTDEYTVALSQFGSIDRRRKEKTDVPRALAAFSQDPTIPDTNKYAFALSRFGSLSYLRSKKDTPSDAQVTLNSPNKPPSSLAGSSIADPLPKDTSRGGDGGGGDAPAIHVKTTLPSLGSCRDDGLIPRVRSADFAMGEVAPSQSARPVDTLTRTESDFRGNEVALMAFREAAAAKGILDPSEPPRVFRGLLGCGSSTSLGASLDKPSEHTSRGGGGGGGDGRPPVDTTTLPTLAANRQDDLPRLQAPLPLLLPKITTNSDTSIPAPHERESPEQDPAPASDSSLLSMSTRSHDLKSHSKSADWPGHSVSSDMCRDISATLVRCSSATDEPSPAGTFSPPDDRTALNELFGPRPVTASQGVPGPFHAGTLLPITERRASKDLPNPAPKPILTPASKKSKWSLLKASIKKLFQTASPSKDAIEYTAANLTECPPFHVG</sequence>
<proteinExistence type="predicted"/>
<dbReference type="AlphaFoldDB" id="A0A4P9WMT8"/>
<feature type="region of interest" description="Disordered" evidence="1">
    <location>
        <begin position="294"/>
        <end position="404"/>
    </location>
</feature>
<dbReference type="EMBL" id="KZ994191">
    <property type="protein sequence ID" value="RKO93555.1"/>
    <property type="molecule type" value="Genomic_DNA"/>
</dbReference>
<organism evidence="2 3">
    <name type="scientific">Blyttiomyces helicus</name>
    <dbReference type="NCBI Taxonomy" id="388810"/>
    <lineage>
        <taxon>Eukaryota</taxon>
        <taxon>Fungi</taxon>
        <taxon>Fungi incertae sedis</taxon>
        <taxon>Chytridiomycota</taxon>
        <taxon>Chytridiomycota incertae sedis</taxon>
        <taxon>Chytridiomycetes</taxon>
        <taxon>Chytridiomycetes incertae sedis</taxon>
        <taxon>Blyttiomyces</taxon>
    </lineage>
</organism>
<name>A0A4P9WMT8_9FUNG</name>
<gene>
    <name evidence="2" type="ORF">BDK51DRAFT_34320</name>
</gene>
<feature type="compositionally biased region" description="Low complexity" evidence="1">
    <location>
        <begin position="339"/>
        <end position="349"/>
    </location>
</feature>
<feature type="compositionally biased region" description="Low complexity" evidence="1">
    <location>
        <begin position="372"/>
        <end position="382"/>
    </location>
</feature>
<evidence type="ECO:0000313" key="2">
    <source>
        <dbReference type="EMBL" id="RKO93555.1"/>
    </source>
</evidence>
<reference evidence="3" key="1">
    <citation type="journal article" date="2018" name="Nat. Microbiol.">
        <title>Leveraging single-cell genomics to expand the fungal tree of life.</title>
        <authorList>
            <person name="Ahrendt S.R."/>
            <person name="Quandt C.A."/>
            <person name="Ciobanu D."/>
            <person name="Clum A."/>
            <person name="Salamov A."/>
            <person name="Andreopoulos B."/>
            <person name="Cheng J.F."/>
            <person name="Woyke T."/>
            <person name="Pelin A."/>
            <person name="Henrissat B."/>
            <person name="Reynolds N.K."/>
            <person name="Benny G.L."/>
            <person name="Smith M.E."/>
            <person name="James T.Y."/>
            <person name="Grigoriev I.V."/>
        </authorList>
    </citation>
    <scope>NUCLEOTIDE SEQUENCE [LARGE SCALE GENOMIC DNA]</scope>
</reference>
<feature type="compositionally biased region" description="Basic and acidic residues" evidence="1">
    <location>
        <begin position="386"/>
        <end position="396"/>
    </location>
</feature>
<accession>A0A4P9WMT8</accession>
<dbReference type="Proteomes" id="UP000269721">
    <property type="component" value="Unassembled WGS sequence"/>
</dbReference>
<protein>
    <submittedName>
        <fullName evidence="2">Uncharacterized protein</fullName>
    </submittedName>
</protein>
<keyword evidence="3" id="KW-1185">Reference proteome</keyword>
<evidence type="ECO:0000256" key="1">
    <source>
        <dbReference type="SAM" id="MobiDB-lite"/>
    </source>
</evidence>
<feature type="compositionally biased region" description="Polar residues" evidence="1">
    <location>
        <begin position="161"/>
        <end position="170"/>
    </location>
</feature>
<feature type="non-terminal residue" evidence="2">
    <location>
        <position position="1"/>
    </location>
</feature>
<feature type="region of interest" description="Disordered" evidence="1">
    <location>
        <begin position="160"/>
        <end position="203"/>
    </location>
</feature>